<sequence>MSELNYEELGLKVGLEIHQQLNTSHKLFCNCSTNLEEEHKLSLERYLRPALSELGEVDVAALFEWKKGKKYVYKIPITSSCNVEADEEPPHLINDEALKIALAVAIALNSNIVDEIYVMRKIVIDGSNTTGFQRTAIVALGGILKDEGVTIQTIAVEEDAARKISEEGDQVVYSLDRLGIPLIEISTGPDIKSPEQAERVALKIGQLLRMTGKVKRGIGTIRQDLNISIKGGTKIEIKGVQKLELIPEIVKYEAMRQFNLLKIKEELKVRGLSKELILSNLIIKDLTELFKNTKSKIIKNGIEKGELVYGIRVYKFKGILGWELIPKKRRFGTEIADYVRALAGLGGLFHSDELPNYGISEEEVNKVREVLGASAEDGFIIIVGEKEKLEKALEVIRDRIALAFDGVPKETRGAQDDGTTKFLRPQPGSARMYPETDIPPRRVDEKLLEEAKKLVPESPETKMKRYIALGLSEELAKEVIRDPKLDLFEDLVNKYSPKVSPVVIATTLTNTLKYVKSKGGDISKISDNDIEELVKNVYDNRISKDSIPEILLEYTTNKNIILKDVIRKYEALSQEELEKIIDDVIKTNLDEINKRKEKAINLVMSKVMSRVKGRADGKVVLELIKTKLKNIIG</sequence>
<keyword evidence="2 6" id="KW-0547">Nucleotide-binding</keyword>
<dbReference type="SUPFAM" id="SSF89095">
    <property type="entry name" value="GatB/YqeY motif"/>
    <property type="match status" value="1"/>
</dbReference>
<keyword evidence="10" id="KW-1185">Reference proteome</keyword>
<dbReference type="GeneID" id="89335211"/>
<comment type="similarity">
    <text evidence="6">Belongs to the GatB/GatE family. GatE subfamily.</text>
</comment>
<dbReference type="FunFam" id="3.30.1360.30:FF:000003">
    <property type="entry name" value="Glutamyl-tRNA(Gln) amidotransferase subunit E"/>
    <property type="match status" value="1"/>
</dbReference>
<dbReference type="InterPro" id="IPR006075">
    <property type="entry name" value="Asn/Gln-tRNA_Trfase_suB/E_cat"/>
</dbReference>
<dbReference type="GO" id="GO:0005737">
    <property type="term" value="C:cytoplasm"/>
    <property type="evidence" value="ECO:0007669"/>
    <property type="project" value="InterPro"/>
</dbReference>
<accession>A0AAX4L1D5</accession>
<evidence type="ECO:0000256" key="6">
    <source>
        <dbReference type="HAMAP-Rule" id="MF_00588"/>
    </source>
</evidence>
<dbReference type="NCBIfam" id="TIGR00134">
    <property type="entry name" value="gatE_arch"/>
    <property type="match status" value="1"/>
</dbReference>
<dbReference type="InterPro" id="IPR017959">
    <property type="entry name" value="Asn/Gln-tRNA_amidoTrfase_suB/E"/>
</dbReference>
<name>A0AAX4L1D5_9CREN</name>
<feature type="domain" description="Asn/Gln amidotransferase" evidence="8">
    <location>
        <begin position="486"/>
        <end position="628"/>
    </location>
</feature>
<evidence type="ECO:0000256" key="5">
    <source>
        <dbReference type="ARBA" id="ARBA00047913"/>
    </source>
</evidence>
<evidence type="ECO:0000256" key="1">
    <source>
        <dbReference type="ARBA" id="ARBA00022598"/>
    </source>
</evidence>
<dbReference type="Gene3D" id="3.30.1360.30">
    <property type="entry name" value="GAD-like domain"/>
    <property type="match status" value="1"/>
</dbReference>
<dbReference type="Pfam" id="PF02934">
    <property type="entry name" value="GatB_N"/>
    <property type="match status" value="1"/>
</dbReference>
<dbReference type="PROSITE" id="PS01234">
    <property type="entry name" value="GATB"/>
    <property type="match status" value="1"/>
</dbReference>
<dbReference type="Pfam" id="PF02938">
    <property type="entry name" value="GAD"/>
    <property type="match status" value="1"/>
</dbReference>
<evidence type="ECO:0000313" key="9">
    <source>
        <dbReference type="EMBL" id="WWQ60607.1"/>
    </source>
</evidence>
<dbReference type="Gene3D" id="1.10.150.380">
    <property type="entry name" value="GatB domain, N-terminal subdomain"/>
    <property type="match status" value="1"/>
</dbReference>
<dbReference type="SUPFAM" id="SSF55931">
    <property type="entry name" value="Glutamine synthetase/guanido kinase"/>
    <property type="match status" value="1"/>
</dbReference>
<keyword evidence="4 6" id="KW-0648">Protein biosynthesis</keyword>
<dbReference type="InterPro" id="IPR014746">
    <property type="entry name" value="Gln_synth/guanido_kin_cat_dom"/>
</dbReference>
<dbReference type="InterPro" id="IPR023168">
    <property type="entry name" value="GatB_Yqey_C_2"/>
</dbReference>
<dbReference type="GO" id="GO:0004812">
    <property type="term" value="F:aminoacyl-tRNA ligase activity"/>
    <property type="evidence" value="ECO:0007669"/>
    <property type="project" value="InterPro"/>
</dbReference>
<dbReference type="InterPro" id="IPR004414">
    <property type="entry name" value="GatE"/>
</dbReference>
<dbReference type="SUPFAM" id="SSF55261">
    <property type="entry name" value="GAD domain-like"/>
    <property type="match status" value="1"/>
</dbReference>
<evidence type="ECO:0000259" key="8">
    <source>
        <dbReference type="SMART" id="SM00845"/>
    </source>
</evidence>
<keyword evidence="1 6" id="KW-0436">Ligase</keyword>
<reference evidence="9 10" key="1">
    <citation type="submission" date="2024-02" db="EMBL/GenBank/DDBJ databases">
        <title>STSV induces naive adaptation in Sulfolobus.</title>
        <authorList>
            <person name="Xiang X."/>
            <person name="Song M."/>
        </authorList>
    </citation>
    <scope>NUCLEOTIDE SEQUENCE [LARGE SCALE GENOMIC DNA]</scope>
    <source>
        <strain evidence="9 10">RT2</strain>
    </source>
</reference>
<dbReference type="GO" id="GO:0070681">
    <property type="term" value="P:glutaminyl-tRNAGln biosynthesis via transamidation"/>
    <property type="evidence" value="ECO:0007669"/>
    <property type="project" value="TreeGrafter"/>
</dbReference>
<evidence type="ECO:0000313" key="10">
    <source>
        <dbReference type="Proteomes" id="UP001432202"/>
    </source>
</evidence>
<dbReference type="InterPro" id="IPR018027">
    <property type="entry name" value="Asn/Gln_amidotransferase"/>
</dbReference>
<evidence type="ECO:0000256" key="3">
    <source>
        <dbReference type="ARBA" id="ARBA00022840"/>
    </source>
</evidence>
<dbReference type="Proteomes" id="UP001432202">
    <property type="component" value="Chromosome"/>
</dbReference>
<dbReference type="HAMAP" id="MF_00588">
    <property type="entry name" value="GatE"/>
    <property type="match status" value="1"/>
</dbReference>
<dbReference type="FunFam" id="1.10.150.380:FF:000002">
    <property type="entry name" value="Glutamyl-tRNA(Gln) amidotransferase subunit E"/>
    <property type="match status" value="1"/>
</dbReference>
<dbReference type="EMBL" id="CP146016">
    <property type="protein sequence ID" value="WWQ60607.1"/>
    <property type="molecule type" value="Genomic_DNA"/>
</dbReference>
<dbReference type="GO" id="GO:0050567">
    <property type="term" value="F:glutaminyl-tRNA synthase (glutamine-hydrolyzing) activity"/>
    <property type="evidence" value="ECO:0007669"/>
    <property type="project" value="UniProtKB-UniRule"/>
</dbReference>
<dbReference type="InterPro" id="IPR029351">
    <property type="entry name" value="GAD_dom"/>
</dbReference>
<dbReference type="AlphaFoldDB" id="A0AAX4L1D5"/>
<dbReference type="InterPro" id="IPR003789">
    <property type="entry name" value="Asn/Gln_tRNA_amidoTrase-B-like"/>
</dbReference>
<comment type="catalytic activity">
    <reaction evidence="5 6">
        <text>L-glutamyl-tRNA(Gln) + L-glutamine + ATP + H2O = L-glutaminyl-tRNA(Gln) + L-glutamate + ADP + phosphate + H(+)</text>
        <dbReference type="Rhea" id="RHEA:17521"/>
        <dbReference type="Rhea" id="RHEA-COMP:9681"/>
        <dbReference type="Rhea" id="RHEA-COMP:9684"/>
        <dbReference type="ChEBI" id="CHEBI:15377"/>
        <dbReference type="ChEBI" id="CHEBI:15378"/>
        <dbReference type="ChEBI" id="CHEBI:29985"/>
        <dbReference type="ChEBI" id="CHEBI:30616"/>
        <dbReference type="ChEBI" id="CHEBI:43474"/>
        <dbReference type="ChEBI" id="CHEBI:58359"/>
        <dbReference type="ChEBI" id="CHEBI:78520"/>
        <dbReference type="ChEBI" id="CHEBI:78521"/>
        <dbReference type="ChEBI" id="CHEBI:456216"/>
    </reaction>
</comment>
<dbReference type="GO" id="GO:0006412">
    <property type="term" value="P:translation"/>
    <property type="evidence" value="ECO:0007669"/>
    <property type="project" value="UniProtKB-UniRule"/>
</dbReference>
<dbReference type="SMART" id="SM00845">
    <property type="entry name" value="GatB_Yqey"/>
    <property type="match status" value="1"/>
</dbReference>
<evidence type="ECO:0000256" key="2">
    <source>
        <dbReference type="ARBA" id="ARBA00022741"/>
    </source>
</evidence>
<dbReference type="NCBIfam" id="NF003107">
    <property type="entry name" value="PRK04028.1"/>
    <property type="match status" value="1"/>
</dbReference>
<proteinExistence type="inferred from homology"/>
<comment type="subunit">
    <text evidence="6">Heterodimer of GatD and GatE.</text>
</comment>
<evidence type="ECO:0000256" key="4">
    <source>
        <dbReference type="ARBA" id="ARBA00022917"/>
    </source>
</evidence>
<dbReference type="EC" id="6.3.5.-" evidence="6"/>
<dbReference type="Pfam" id="PF02637">
    <property type="entry name" value="GatB_Yqey"/>
    <property type="match status" value="1"/>
</dbReference>
<organism evidence="9 10">
    <name type="scientific">Sulfolobus tengchongensis</name>
    <dbReference type="NCBI Taxonomy" id="207809"/>
    <lineage>
        <taxon>Archaea</taxon>
        <taxon>Thermoproteota</taxon>
        <taxon>Thermoprotei</taxon>
        <taxon>Sulfolobales</taxon>
        <taxon>Sulfolobaceae</taxon>
        <taxon>Sulfolobus</taxon>
    </lineage>
</organism>
<dbReference type="RefSeq" id="WP_338601637.1">
    <property type="nucleotide sequence ID" value="NZ_CP146016.1"/>
</dbReference>
<dbReference type="GO" id="GO:0005524">
    <property type="term" value="F:ATP binding"/>
    <property type="evidence" value="ECO:0007669"/>
    <property type="project" value="UniProtKB-KW"/>
</dbReference>
<dbReference type="InterPro" id="IPR042114">
    <property type="entry name" value="GatB_C_1"/>
</dbReference>
<dbReference type="PANTHER" id="PTHR11659:SF2">
    <property type="entry name" value="GLUTAMYL-TRNA(GLN) AMIDOTRANSFERASE SUBUNIT E"/>
    <property type="match status" value="1"/>
</dbReference>
<comment type="function">
    <text evidence="6">Allows the formation of correctly charged Gln-tRNA(Gln) through the transamidation of misacylated Glu-tRNA(Gln) in organisms which lack glutaminyl-tRNA synthetase. The reaction takes place in the presence of glutamine and ATP through an activated gamma-phospho-Glu-tRNA(Gln). The GatDE system is specific for glutamate and does not act on aspartate.</text>
</comment>
<feature type="region of interest" description="Disordered" evidence="7">
    <location>
        <begin position="411"/>
        <end position="437"/>
    </location>
</feature>
<dbReference type="PANTHER" id="PTHR11659">
    <property type="entry name" value="GLUTAMYL-TRNA GLN AMIDOTRANSFERASE SUBUNIT B MITOCHONDRIAL AND PROKARYOTIC PET112-RELATED"/>
    <property type="match status" value="1"/>
</dbReference>
<protein>
    <recommendedName>
        <fullName evidence="6">Glutamyl-tRNA(Gln) amidotransferase subunit E</fullName>
        <shortName evidence="6">Glu-ADT subunit E</shortName>
        <ecNumber evidence="6">6.3.5.-</ecNumber>
    </recommendedName>
</protein>
<dbReference type="InterPro" id="IPR017958">
    <property type="entry name" value="Gln-tRNA_amidoTrfase_suB_CS"/>
</dbReference>
<evidence type="ECO:0000256" key="7">
    <source>
        <dbReference type="SAM" id="MobiDB-lite"/>
    </source>
</evidence>
<gene>
    <name evidence="6 9" type="primary">gatE</name>
    <name evidence="9" type="ORF">V6M85_00540</name>
</gene>
<dbReference type="Gene3D" id="1.10.10.410">
    <property type="match status" value="1"/>
</dbReference>
<keyword evidence="3 6" id="KW-0067">ATP-binding</keyword>
<dbReference type="InterPro" id="IPR004115">
    <property type="entry name" value="GAD-like_sf"/>
</dbReference>